<dbReference type="AlphaFoldDB" id="A0AAD6V582"/>
<reference evidence="1" key="1">
    <citation type="submission" date="2023-03" db="EMBL/GenBank/DDBJ databases">
        <title>Massive genome expansion in bonnet fungi (Mycena s.s.) driven by repeated elements and novel gene families across ecological guilds.</title>
        <authorList>
            <consortium name="Lawrence Berkeley National Laboratory"/>
            <person name="Harder C.B."/>
            <person name="Miyauchi S."/>
            <person name="Viragh M."/>
            <person name="Kuo A."/>
            <person name="Thoen E."/>
            <person name="Andreopoulos B."/>
            <person name="Lu D."/>
            <person name="Skrede I."/>
            <person name="Drula E."/>
            <person name="Henrissat B."/>
            <person name="Morin E."/>
            <person name="Kohler A."/>
            <person name="Barry K."/>
            <person name="LaButti K."/>
            <person name="Morin E."/>
            <person name="Salamov A."/>
            <person name="Lipzen A."/>
            <person name="Mereny Z."/>
            <person name="Hegedus B."/>
            <person name="Baldrian P."/>
            <person name="Stursova M."/>
            <person name="Weitz H."/>
            <person name="Taylor A."/>
            <person name="Grigoriev I.V."/>
            <person name="Nagy L.G."/>
            <person name="Martin F."/>
            <person name="Kauserud H."/>
        </authorList>
    </citation>
    <scope>NUCLEOTIDE SEQUENCE</scope>
    <source>
        <strain evidence="1">9144</strain>
    </source>
</reference>
<keyword evidence="2" id="KW-1185">Reference proteome</keyword>
<name>A0AAD6V582_9AGAR</name>
<sequence length="270" mass="30890">MGRCAKYFTADDRVAAQRQYSRKWAITPVYVDLLVYLIHHISLATDSAKAIQAEARAVRCSRKVSAHRIPRVKPLPDHLERLAKFSLPETNPAYDAAMRGILDLRPLLPWQDPPPFNAPAPEEEDPPHPRDSVAYAEITTLMGCSLHVLCFREECANDERRREAYTHRGKKMCMDEWRTELAEHVAYWRHLLDVCDYDPKEDAREHAMWQIWTVSNVSNISFFFWSVKRSLRGYSAAATLPWNPSPSTLLIRMAASGSLPEARDTTTGLN</sequence>
<dbReference type="Proteomes" id="UP001219525">
    <property type="component" value="Unassembled WGS sequence"/>
</dbReference>
<dbReference type="EMBL" id="JARJCW010000077">
    <property type="protein sequence ID" value="KAJ7197570.1"/>
    <property type="molecule type" value="Genomic_DNA"/>
</dbReference>
<evidence type="ECO:0000313" key="2">
    <source>
        <dbReference type="Proteomes" id="UP001219525"/>
    </source>
</evidence>
<evidence type="ECO:0000313" key="1">
    <source>
        <dbReference type="EMBL" id="KAJ7197570.1"/>
    </source>
</evidence>
<accession>A0AAD6V582</accession>
<proteinExistence type="predicted"/>
<comment type="caution">
    <text evidence="1">The sequence shown here is derived from an EMBL/GenBank/DDBJ whole genome shotgun (WGS) entry which is preliminary data.</text>
</comment>
<organism evidence="1 2">
    <name type="scientific">Mycena pura</name>
    <dbReference type="NCBI Taxonomy" id="153505"/>
    <lineage>
        <taxon>Eukaryota</taxon>
        <taxon>Fungi</taxon>
        <taxon>Dikarya</taxon>
        <taxon>Basidiomycota</taxon>
        <taxon>Agaricomycotina</taxon>
        <taxon>Agaricomycetes</taxon>
        <taxon>Agaricomycetidae</taxon>
        <taxon>Agaricales</taxon>
        <taxon>Marasmiineae</taxon>
        <taxon>Mycenaceae</taxon>
        <taxon>Mycena</taxon>
    </lineage>
</organism>
<gene>
    <name evidence="1" type="ORF">GGX14DRAFT_574050</name>
</gene>
<protein>
    <submittedName>
        <fullName evidence="1">Uncharacterized protein</fullName>
    </submittedName>
</protein>